<name>A0ABU1J048_9BACL</name>
<dbReference type="RefSeq" id="WP_188774502.1">
    <property type="nucleotide sequence ID" value="NZ_BMMB01000002.1"/>
</dbReference>
<evidence type="ECO:0000313" key="1">
    <source>
        <dbReference type="EMBL" id="MDR6244878.1"/>
    </source>
</evidence>
<reference evidence="1 2" key="1">
    <citation type="submission" date="2023-07" db="EMBL/GenBank/DDBJ databases">
        <title>Genomic Encyclopedia of Type Strains, Phase IV (KMG-IV): sequencing the most valuable type-strain genomes for metagenomic binning, comparative biology and taxonomic classification.</title>
        <authorList>
            <person name="Goeker M."/>
        </authorList>
    </citation>
    <scope>NUCLEOTIDE SEQUENCE [LARGE SCALE GENOMIC DNA]</scope>
    <source>
        <strain evidence="1 2">DSM 22170</strain>
    </source>
</reference>
<dbReference type="EMBL" id="JAVDQH010000010">
    <property type="protein sequence ID" value="MDR6244878.1"/>
    <property type="molecule type" value="Genomic_DNA"/>
</dbReference>
<dbReference type="Proteomes" id="UP001185028">
    <property type="component" value="Unassembled WGS sequence"/>
</dbReference>
<proteinExistence type="predicted"/>
<sequence length="47" mass="5264">MEMNVDVHERYSCILKISLIVLPTGTIADLTPKACSIRRAGFLLCDR</sequence>
<comment type="caution">
    <text evidence="1">The sequence shown here is derived from an EMBL/GenBank/DDBJ whole genome shotgun (WGS) entry which is preliminary data.</text>
</comment>
<evidence type="ECO:0000313" key="2">
    <source>
        <dbReference type="Proteomes" id="UP001185028"/>
    </source>
</evidence>
<accession>A0ABU1J048</accession>
<organism evidence="1 2">
    <name type="scientific">Paenibacillus hunanensis</name>
    <dbReference type="NCBI Taxonomy" id="539262"/>
    <lineage>
        <taxon>Bacteria</taxon>
        <taxon>Bacillati</taxon>
        <taxon>Bacillota</taxon>
        <taxon>Bacilli</taxon>
        <taxon>Bacillales</taxon>
        <taxon>Paenibacillaceae</taxon>
        <taxon>Paenibacillus</taxon>
    </lineage>
</organism>
<gene>
    <name evidence="1" type="ORF">JOC58_002775</name>
</gene>
<keyword evidence="2" id="KW-1185">Reference proteome</keyword>
<protein>
    <submittedName>
        <fullName evidence="1">Uncharacterized protein</fullName>
    </submittedName>
</protein>